<evidence type="ECO:0000256" key="1">
    <source>
        <dbReference type="SAM" id="Phobius"/>
    </source>
</evidence>
<feature type="transmembrane region" description="Helical" evidence="1">
    <location>
        <begin position="37"/>
        <end position="58"/>
    </location>
</feature>
<name>A0A840EYM5_9FLAO</name>
<keyword evidence="4" id="KW-1185">Reference proteome</keyword>
<dbReference type="SUPFAM" id="SSF53300">
    <property type="entry name" value="vWA-like"/>
    <property type="match status" value="1"/>
</dbReference>
<keyword evidence="1" id="KW-0812">Transmembrane</keyword>
<dbReference type="EMBL" id="JACIFO010000005">
    <property type="protein sequence ID" value="MBB4119144.1"/>
    <property type="molecule type" value="Genomic_DNA"/>
</dbReference>
<feature type="transmembrane region" description="Helical" evidence="1">
    <location>
        <begin position="12"/>
        <end position="31"/>
    </location>
</feature>
<gene>
    <name evidence="3" type="ORF">GGR32_001440</name>
</gene>
<dbReference type="PANTHER" id="PTHR33608">
    <property type="entry name" value="BLL2464 PROTEIN"/>
    <property type="match status" value="1"/>
</dbReference>
<comment type="caution">
    <text evidence="3">The sequence shown here is derived from an EMBL/GenBank/DDBJ whole genome shotgun (WGS) entry which is preliminary data.</text>
</comment>
<dbReference type="RefSeq" id="WP_183477500.1">
    <property type="nucleotide sequence ID" value="NZ_JACIFO010000005.1"/>
</dbReference>
<reference evidence="3 4" key="1">
    <citation type="submission" date="2020-08" db="EMBL/GenBank/DDBJ databases">
        <title>Genomic Encyclopedia of Type Strains, Phase IV (KMG-IV): sequencing the most valuable type-strain genomes for metagenomic binning, comparative biology and taxonomic classification.</title>
        <authorList>
            <person name="Goeker M."/>
        </authorList>
    </citation>
    <scope>NUCLEOTIDE SEQUENCE [LARGE SCALE GENOMIC DNA]</scope>
    <source>
        <strain evidence="3 4">DSM 29568</strain>
    </source>
</reference>
<dbReference type="PANTHER" id="PTHR33608:SF3">
    <property type="entry name" value="SLR2013 PROTEIN"/>
    <property type="match status" value="1"/>
</dbReference>
<accession>A0A840EYM5</accession>
<evidence type="ECO:0000313" key="3">
    <source>
        <dbReference type="EMBL" id="MBB4119144.1"/>
    </source>
</evidence>
<organism evidence="3 4">
    <name type="scientific">Mesonia hippocampi</name>
    <dbReference type="NCBI Taxonomy" id="1628250"/>
    <lineage>
        <taxon>Bacteria</taxon>
        <taxon>Pseudomonadati</taxon>
        <taxon>Bacteroidota</taxon>
        <taxon>Flavobacteriia</taxon>
        <taxon>Flavobacteriales</taxon>
        <taxon>Flavobacteriaceae</taxon>
        <taxon>Mesonia</taxon>
    </lineage>
</organism>
<keyword evidence="1" id="KW-0472">Membrane</keyword>
<dbReference type="Proteomes" id="UP000553034">
    <property type="component" value="Unassembled WGS sequence"/>
</dbReference>
<sequence length="443" mass="51614">MLTFFKSLYLNLRLFYGIIAIAIIFFLSYWWEILYPIAWLMVLLLIGLFISDLVMLFAKKKLVASRILPDKFSNSDPNPVYIHIQNNYSFPIALAIIDEIPIQFQKRDFILHKNLASNSHCKLSYQLTPLERGEYFFGNLNCYCSTKLGLAKRRYRFDNEGMVKVYPSFIQMKAHDFLSIDQRLSLPGVKKIRRLGHTLEFEQIKNYVRGDDIRTINWKATAKTSNLMVNQYQDEKSQPIYAVIDTSRNMKMPFEGLTLLDYAINSSLAFANIALKKNDQFGMLCYSNKINNFVVAKNRKTHLQRILETLYNIETDFSDRDIGKLYAALKQKITQRSLLMLYTNYEHISALQRELPYLKAIAKKHLLVVVMFENTELEKLIETQTDNITNVVEQTIAGQFKNDKKLMLKELQRNKIAAILTKPKDLTLNSINKYLEVKARGML</sequence>
<protein>
    <submittedName>
        <fullName evidence="3">Uncharacterized protein (DUF58 family)</fullName>
    </submittedName>
</protein>
<evidence type="ECO:0000313" key="4">
    <source>
        <dbReference type="Proteomes" id="UP000553034"/>
    </source>
</evidence>
<evidence type="ECO:0000259" key="2">
    <source>
        <dbReference type="Pfam" id="PF01882"/>
    </source>
</evidence>
<keyword evidence="1" id="KW-1133">Transmembrane helix</keyword>
<dbReference type="AlphaFoldDB" id="A0A840EYM5"/>
<dbReference type="InterPro" id="IPR002881">
    <property type="entry name" value="DUF58"/>
</dbReference>
<dbReference type="Pfam" id="PF01882">
    <property type="entry name" value="DUF58"/>
    <property type="match status" value="1"/>
</dbReference>
<proteinExistence type="predicted"/>
<feature type="domain" description="DUF58" evidence="2">
    <location>
        <begin position="204"/>
        <end position="372"/>
    </location>
</feature>
<dbReference type="InterPro" id="IPR036465">
    <property type="entry name" value="vWFA_dom_sf"/>
</dbReference>